<protein>
    <submittedName>
        <fullName evidence="6">Cyclopropane-fatty-acyl-phospholipid synthase family protein</fullName>
    </submittedName>
</protein>
<dbReference type="SUPFAM" id="SSF53335">
    <property type="entry name" value="S-adenosyl-L-methionine-dependent methyltransferases"/>
    <property type="match status" value="1"/>
</dbReference>
<evidence type="ECO:0000256" key="4">
    <source>
        <dbReference type="ARBA" id="ARBA00022691"/>
    </source>
</evidence>
<dbReference type="Proteomes" id="UP001204142">
    <property type="component" value="Unassembled WGS sequence"/>
</dbReference>
<dbReference type="PANTHER" id="PTHR43667">
    <property type="entry name" value="CYCLOPROPANE-FATTY-ACYL-PHOSPHOLIPID SYNTHASE"/>
    <property type="match status" value="1"/>
</dbReference>
<name>A0ABT1WC19_9BURK</name>
<keyword evidence="3" id="KW-0808">Transferase</keyword>
<dbReference type="RefSeq" id="WP_256762561.1">
    <property type="nucleotide sequence ID" value="NZ_JANIGO010000001.1"/>
</dbReference>
<dbReference type="Gene3D" id="3.40.50.150">
    <property type="entry name" value="Vaccinia Virus protein VP39"/>
    <property type="match status" value="1"/>
</dbReference>
<organism evidence="6 7">
    <name type="scientific">Limnobacter humi</name>
    <dbReference type="NCBI Taxonomy" id="1778671"/>
    <lineage>
        <taxon>Bacteria</taxon>
        <taxon>Pseudomonadati</taxon>
        <taxon>Pseudomonadota</taxon>
        <taxon>Betaproteobacteria</taxon>
        <taxon>Burkholderiales</taxon>
        <taxon>Burkholderiaceae</taxon>
        <taxon>Limnobacter</taxon>
    </lineage>
</organism>
<comment type="caution">
    <text evidence="6">The sequence shown here is derived from an EMBL/GenBank/DDBJ whole genome shotgun (WGS) entry which is preliminary data.</text>
</comment>
<dbReference type="InterPro" id="IPR029063">
    <property type="entry name" value="SAM-dependent_MTases_sf"/>
</dbReference>
<evidence type="ECO:0000313" key="6">
    <source>
        <dbReference type="EMBL" id="MCQ8894914.1"/>
    </source>
</evidence>
<dbReference type="InterPro" id="IPR003333">
    <property type="entry name" value="CMAS"/>
</dbReference>
<dbReference type="EMBL" id="JANIGO010000001">
    <property type="protein sequence ID" value="MCQ8894914.1"/>
    <property type="molecule type" value="Genomic_DNA"/>
</dbReference>
<keyword evidence="2" id="KW-0489">Methyltransferase</keyword>
<sequence>MTQAAVSLSQFQLPSHAPSAAQWTLKLLNKLKKGRLEMITPEGVHLLFGGEDDQPSARMTLHSWAVCSRALKSGDIGFAESYIAGEWETDNLAELLGVFLENRKAVEQVIYGSFLGSIAYKLKHLLNRNTKAQARKNIHAHYDLGNPFYQLWLDPSMTYSSALFDGNTSLSLEEAQQAKYQAMVDYLRPKAGETILEIGCGWGGFAQKVCSQGAELVGLTLSTEQLAYAKARLDRAGLGQHAEFRLQDYRDCKGQFDHIASIEMFEAVGEEYWSVYFETVSRLLKTGGKAAIQTITIADELFERYRKGTDFIQQYIFPGGMLPSPSKFRAMAERHGLRVVREKAFGKDYAETLRRWRVQFMKQLDAVRAQGFDQPFINTWEFYLAYCEAGFQYESTDVIQFYLEKAE</sequence>
<dbReference type="InterPro" id="IPR050723">
    <property type="entry name" value="CFA/CMAS"/>
</dbReference>
<evidence type="ECO:0000256" key="3">
    <source>
        <dbReference type="ARBA" id="ARBA00022679"/>
    </source>
</evidence>
<dbReference type="CDD" id="cd02440">
    <property type="entry name" value="AdoMet_MTases"/>
    <property type="match status" value="1"/>
</dbReference>
<dbReference type="PIRSF" id="PIRSF003085">
    <property type="entry name" value="CMAS"/>
    <property type="match status" value="1"/>
</dbReference>
<evidence type="ECO:0000256" key="1">
    <source>
        <dbReference type="ARBA" id="ARBA00010815"/>
    </source>
</evidence>
<evidence type="ECO:0000256" key="5">
    <source>
        <dbReference type="ARBA" id="ARBA00023098"/>
    </source>
</evidence>
<keyword evidence="5" id="KW-0443">Lipid metabolism</keyword>
<reference evidence="6 7" key="1">
    <citation type="submission" date="2022-07" db="EMBL/GenBank/DDBJ databases">
        <authorList>
            <person name="Xamxidin M."/>
            <person name="Wu M."/>
        </authorList>
    </citation>
    <scope>NUCLEOTIDE SEQUENCE [LARGE SCALE GENOMIC DNA]</scope>
    <source>
        <strain evidence="6 7">NBRC 111650</strain>
    </source>
</reference>
<keyword evidence="4" id="KW-0949">S-adenosyl-L-methionine</keyword>
<accession>A0ABT1WC19</accession>
<evidence type="ECO:0000256" key="2">
    <source>
        <dbReference type="ARBA" id="ARBA00022603"/>
    </source>
</evidence>
<gene>
    <name evidence="6" type="ORF">NQT62_00485</name>
</gene>
<proteinExistence type="inferred from homology"/>
<comment type="similarity">
    <text evidence="1">Belongs to the CFA/CMAS family.</text>
</comment>
<dbReference type="PANTHER" id="PTHR43667:SF2">
    <property type="entry name" value="FATTY ACID C-METHYL TRANSFERASE"/>
    <property type="match status" value="1"/>
</dbReference>
<evidence type="ECO:0000313" key="7">
    <source>
        <dbReference type="Proteomes" id="UP001204142"/>
    </source>
</evidence>
<dbReference type="Pfam" id="PF02353">
    <property type="entry name" value="CMAS"/>
    <property type="match status" value="1"/>
</dbReference>
<keyword evidence="7" id="KW-1185">Reference proteome</keyword>